<dbReference type="Proteomes" id="UP000433406">
    <property type="component" value="Unassembled WGS sequence"/>
</dbReference>
<dbReference type="InterPro" id="IPR032710">
    <property type="entry name" value="NTF2-like_dom_sf"/>
</dbReference>
<evidence type="ECO:0008006" key="3">
    <source>
        <dbReference type="Google" id="ProtNLM"/>
    </source>
</evidence>
<dbReference type="RefSeq" id="WP_154613937.1">
    <property type="nucleotide sequence ID" value="NZ_CP053660.1"/>
</dbReference>
<dbReference type="EMBL" id="WLCI01000003">
    <property type="protein sequence ID" value="MTB94217.1"/>
    <property type="molecule type" value="Genomic_DNA"/>
</dbReference>
<dbReference type="AlphaFoldDB" id="A0A6I3IYQ0"/>
<comment type="caution">
    <text evidence="1">The sequence shown here is derived from an EMBL/GenBank/DDBJ whole genome shotgun (WGS) entry which is preliminary data.</text>
</comment>
<accession>A0A6I3IYQ0</accession>
<name>A0A6I3IYQ0_9ACTN</name>
<dbReference type="Gene3D" id="3.10.450.50">
    <property type="match status" value="1"/>
</dbReference>
<gene>
    <name evidence="1" type="ORF">GGQ22_03890</name>
</gene>
<proteinExistence type="predicted"/>
<dbReference type="SUPFAM" id="SSF54427">
    <property type="entry name" value="NTF2-like"/>
    <property type="match status" value="1"/>
</dbReference>
<evidence type="ECO:0000313" key="1">
    <source>
        <dbReference type="EMBL" id="MTB94217.1"/>
    </source>
</evidence>
<reference evidence="1 2" key="1">
    <citation type="submission" date="2019-10" db="EMBL/GenBank/DDBJ databases">
        <title>Nocardioides novel species isolated from the excrement of Marmot.</title>
        <authorList>
            <person name="Zhang G."/>
        </authorList>
    </citation>
    <scope>NUCLEOTIDE SEQUENCE [LARGE SCALE GENOMIC DNA]</scope>
    <source>
        <strain evidence="2">zg-579</strain>
    </source>
</reference>
<sequence>MRSTDTIVDALQAQAPGARIARSGPIQVAQDLVTYSWTLTVGDGPALATGRDVLIVRDDEVVSLHVVVDAP</sequence>
<keyword evidence="2" id="KW-1185">Reference proteome</keyword>
<organism evidence="1 2">
    <name type="scientific">Nocardioides marmotae</name>
    <dbReference type="NCBI Taxonomy" id="2663857"/>
    <lineage>
        <taxon>Bacteria</taxon>
        <taxon>Bacillati</taxon>
        <taxon>Actinomycetota</taxon>
        <taxon>Actinomycetes</taxon>
        <taxon>Propionibacteriales</taxon>
        <taxon>Nocardioidaceae</taxon>
        <taxon>Nocardioides</taxon>
    </lineage>
</organism>
<protein>
    <recommendedName>
        <fullName evidence="3">Nuclear transport factor 2 family protein</fullName>
    </recommendedName>
</protein>
<evidence type="ECO:0000313" key="2">
    <source>
        <dbReference type="Proteomes" id="UP000433406"/>
    </source>
</evidence>